<dbReference type="AlphaFoldDB" id="A0A365Y897"/>
<reference evidence="2 3" key="1">
    <citation type="submission" date="2018-01" db="EMBL/GenBank/DDBJ databases">
        <title>Glutamicibacter soli strain NHPC-3 Whole genome sequence and assembly.</title>
        <authorList>
            <person name="Choudhury P."/>
            <person name="Gupta D."/>
            <person name="Sengupta K."/>
            <person name="Jawed A."/>
            <person name="Sultana N."/>
            <person name="Saha P."/>
        </authorList>
    </citation>
    <scope>NUCLEOTIDE SEQUENCE [LARGE SCALE GENOMIC DNA]</scope>
    <source>
        <strain evidence="2 3">NHPC-3</strain>
    </source>
</reference>
<accession>A0A365Y897</accession>
<comment type="caution">
    <text evidence="2">The sequence shown here is derived from an EMBL/GenBank/DDBJ whole genome shotgun (WGS) entry which is preliminary data.</text>
</comment>
<sequence length="369" mass="39679">MASKKRQGKKNSGAGNPAKAAQRGRSVHKIQAELSVDALRGQYVAWVAAQVPAFSPADAAQAAEIQLDVIRTIGGEYAETARSSNLFDLDPELFGQALADFLVNLPDNVAPEPIFSTWLDFFSFAEDTSLWQGGADNLEEVREMLEDALDGFAEGDAEICALLRATPLFDAVKNFAVAIGDGIATNDFTDSASSSRAQVFEAMGIDAQSVEADAPAPLRFNYIWNAAMMSVVTTTETSIVRDEEAFAEFLDGEQADSAQLLFEMAVACVQAHLNPTMDTSLRDEAHYLVVRNLLVTASTGRDGDLEGLRRNVGAKIYDSVLPEATEAMASLAGFGLLQRDGETYSIDERLVPVVSAGISEVEAFFEEAV</sequence>
<gene>
    <name evidence="2" type="ORF">C1H84_17235</name>
</gene>
<dbReference type="RefSeq" id="WP_113608118.1">
    <property type="nucleotide sequence ID" value="NZ_POAF01000012.1"/>
</dbReference>
<evidence type="ECO:0000313" key="3">
    <source>
        <dbReference type="Proteomes" id="UP000252167"/>
    </source>
</evidence>
<organism evidence="2 3">
    <name type="scientific">Glutamicibacter soli</name>
    <dbReference type="NCBI Taxonomy" id="453836"/>
    <lineage>
        <taxon>Bacteria</taxon>
        <taxon>Bacillati</taxon>
        <taxon>Actinomycetota</taxon>
        <taxon>Actinomycetes</taxon>
        <taxon>Micrococcales</taxon>
        <taxon>Micrococcaceae</taxon>
        <taxon>Glutamicibacter</taxon>
    </lineage>
</organism>
<protein>
    <submittedName>
        <fullName evidence="2">Uncharacterized protein</fullName>
    </submittedName>
</protein>
<evidence type="ECO:0000313" key="2">
    <source>
        <dbReference type="EMBL" id="RBL98778.1"/>
    </source>
</evidence>
<evidence type="ECO:0000256" key="1">
    <source>
        <dbReference type="SAM" id="MobiDB-lite"/>
    </source>
</evidence>
<feature type="region of interest" description="Disordered" evidence="1">
    <location>
        <begin position="1"/>
        <end position="26"/>
    </location>
</feature>
<name>A0A365Y897_9MICC</name>
<dbReference type="EMBL" id="POAF01000012">
    <property type="protein sequence ID" value="RBL98778.1"/>
    <property type="molecule type" value="Genomic_DNA"/>
</dbReference>
<proteinExistence type="predicted"/>
<dbReference type="Proteomes" id="UP000252167">
    <property type="component" value="Unassembled WGS sequence"/>
</dbReference>
<keyword evidence="3" id="KW-1185">Reference proteome</keyword>